<accession>A0A6G1CHJ1</accession>
<feature type="region of interest" description="Disordered" evidence="4">
    <location>
        <begin position="345"/>
        <end position="365"/>
    </location>
</feature>
<evidence type="ECO:0000256" key="3">
    <source>
        <dbReference type="ARBA" id="ARBA00023242"/>
    </source>
</evidence>
<feature type="region of interest" description="Disordered" evidence="4">
    <location>
        <begin position="380"/>
        <end position="414"/>
    </location>
</feature>
<feature type="compositionally biased region" description="Basic residues" evidence="4">
    <location>
        <begin position="546"/>
        <end position="556"/>
    </location>
</feature>
<protein>
    <recommendedName>
        <fullName evidence="7">CENP-C</fullName>
    </recommendedName>
</protein>
<evidence type="ECO:0000256" key="1">
    <source>
        <dbReference type="ARBA" id="ARBA00004123"/>
    </source>
</evidence>
<dbReference type="GO" id="GO:0051382">
    <property type="term" value="P:kinetochore assembly"/>
    <property type="evidence" value="ECO:0007669"/>
    <property type="project" value="InterPro"/>
</dbReference>
<sequence length="762" mass="83929">MASADPLLAASSPTHLLPRTLGPPAPAGTAAASPSTARRALLDGISRPLKGSKELVEHARMVMKECGNTGKLYHGDGAGVAAAANGKNNQQGRRPVPDRKRFRFNTKPPKGNPVQNVDFSELLNIEDPDEYFATLDLLEKADKEIKRLRGEAPIKATYTNQAMEPPKMRPGLLRRKSVHSYKFSASIDTADAIEASASQTKTITESQFTQDEVHASASEMTKEPVSSRSGQHAIPDTSVRKDSFVGKENRFTLNYLLSAFEDLDETEEENLLRETLQIKEISIGKVCLPDFTVPVNTPARSTMVQKNPMRYHMLERTEPGSNLARISQLEKRIFVGDALEDKHADLSKDDESDGSPESLLCKRSPVRHSSDSVVLTINEGSTAIETPSPSIKSPEHVLESEPNPPEGVTTDGRPMGSFPIGVDRHSELVKEKGASCRHSVPLEEDDMPIDYPVSSPHHLEGGSTEVLENTPSRNVYPLHHADGNSEHQEMVGGDMAQDNPIHTSEIPPEDTYPQNQSEICRGNVEKLAVDTRNALSSTKDKDQRGKNKKQPSKRGKRATDNPIHTSEILPEDTYPQNQSKIHRENTEKLAVDISNALSPSKGKEQGGESKKQTSKRGKRAAGEAGDLEIPAPNFEPENQPHVQDTDVEQQPACISHSPSPSNGKRQNEVQKRNKKKDFNRRTSLADVGLTWQSGVRRSTRIRSRPLQHWLGERFVYGRIHGTMATVIGVKSFSPSQEGKAAMRVKSFVPEQYSDLLAQSAKY</sequence>
<dbReference type="OrthoDB" id="1939643at2759"/>
<feature type="region of interest" description="Disordered" evidence="4">
    <location>
        <begin position="1"/>
        <end position="36"/>
    </location>
</feature>
<feature type="compositionally biased region" description="Basic and acidic residues" evidence="4">
    <location>
        <begin position="581"/>
        <end position="590"/>
    </location>
</feature>
<dbReference type="PANTHER" id="PTHR16684:SF11">
    <property type="entry name" value="CENTROMERE PROTEIN C"/>
    <property type="match status" value="1"/>
</dbReference>
<evidence type="ECO:0000256" key="4">
    <source>
        <dbReference type="SAM" id="MobiDB-lite"/>
    </source>
</evidence>
<organism evidence="5 6">
    <name type="scientific">Oryza meyeriana var. granulata</name>
    <dbReference type="NCBI Taxonomy" id="110450"/>
    <lineage>
        <taxon>Eukaryota</taxon>
        <taxon>Viridiplantae</taxon>
        <taxon>Streptophyta</taxon>
        <taxon>Embryophyta</taxon>
        <taxon>Tracheophyta</taxon>
        <taxon>Spermatophyta</taxon>
        <taxon>Magnoliopsida</taxon>
        <taxon>Liliopsida</taxon>
        <taxon>Poales</taxon>
        <taxon>Poaceae</taxon>
        <taxon>BOP clade</taxon>
        <taxon>Oryzoideae</taxon>
        <taxon>Oryzeae</taxon>
        <taxon>Oryzinae</taxon>
        <taxon>Oryza</taxon>
        <taxon>Oryza meyeriana</taxon>
    </lineage>
</organism>
<feature type="compositionally biased region" description="Basic and acidic residues" evidence="4">
    <location>
        <begin position="601"/>
        <end position="611"/>
    </location>
</feature>
<name>A0A6G1CHJ1_9ORYZ</name>
<gene>
    <name evidence="5" type="ORF">E2562_020818</name>
</gene>
<comment type="subcellular location">
    <subcellularLocation>
        <location evidence="1">Nucleus</location>
    </subcellularLocation>
</comment>
<comment type="caution">
    <text evidence="5">The sequence shown here is derived from an EMBL/GenBank/DDBJ whole genome shotgun (WGS) entry which is preliminary data.</text>
</comment>
<dbReference type="GO" id="GO:0005634">
    <property type="term" value="C:nucleus"/>
    <property type="evidence" value="ECO:0007669"/>
    <property type="project" value="UniProtKB-SubCell"/>
</dbReference>
<keyword evidence="6" id="KW-1185">Reference proteome</keyword>
<dbReference type="GO" id="GO:0019237">
    <property type="term" value="F:centromeric DNA binding"/>
    <property type="evidence" value="ECO:0007669"/>
    <property type="project" value="InterPro"/>
</dbReference>
<feature type="compositionally biased region" description="Low complexity" evidence="4">
    <location>
        <begin position="27"/>
        <end position="36"/>
    </location>
</feature>
<keyword evidence="3" id="KW-0539">Nucleus</keyword>
<dbReference type="GO" id="GO:0051315">
    <property type="term" value="P:attachment of mitotic spindle microtubules to kinetochore"/>
    <property type="evidence" value="ECO:0007669"/>
    <property type="project" value="TreeGrafter"/>
</dbReference>
<dbReference type="GO" id="GO:0051455">
    <property type="term" value="P:spindle attachment to meiosis I kinetochore"/>
    <property type="evidence" value="ECO:0007669"/>
    <property type="project" value="TreeGrafter"/>
</dbReference>
<dbReference type="EMBL" id="SPHZ02000009">
    <property type="protein sequence ID" value="KAF0899629.1"/>
    <property type="molecule type" value="Genomic_DNA"/>
</dbReference>
<proteinExistence type="inferred from homology"/>
<dbReference type="PANTHER" id="PTHR16684">
    <property type="entry name" value="CENTROMERE PROTEIN C"/>
    <property type="match status" value="1"/>
</dbReference>
<feature type="region of interest" description="Disordered" evidence="4">
    <location>
        <begin position="483"/>
        <end position="681"/>
    </location>
</feature>
<dbReference type="AlphaFoldDB" id="A0A6G1CHJ1"/>
<dbReference type="InterPro" id="IPR028386">
    <property type="entry name" value="CENP-C/Mif2/cnp3"/>
</dbReference>
<evidence type="ECO:0000256" key="2">
    <source>
        <dbReference type="ARBA" id="ARBA00010291"/>
    </source>
</evidence>
<feature type="compositionally biased region" description="Polar residues" evidence="4">
    <location>
        <begin position="380"/>
        <end position="391"/>
    </location>
</feature>
<dbReference type="GO" id="GO:0000776">
    <property type="term" value="C:kinetochore"/>
    <property type="evidence" value="ECO:0007669"/>
    <property type="project" value="InterPro"/>
</dbReference>
<evidence type="ECO:0000313" key="5">
    <source>
        <dbReference type="EMBL" id="KAF0899629.1"/>
    </source>
</evidence>
<evidence type="ECO:0008006" key="7">
    <source>
        <dbReference type="Google" id="ProtNLM"/>
    </source>
</evidence>
<evidence type="ECO:0000313" key="6">
    <source>
        <dbReference type="Proteomes" id="UP000479710"/>
    </source>
</evidence>
<feature type="compositionally biased region" description="Low complexity" evidence="4">
    <location>
        <begin position="1"/>
        <end position="20"/>
    </location>
</feature>
<dbReference type="Proteomes" id="UP000479710">
    <property type="component" value="Unassembled WGS sequence"/>
</dbReference>
<reference evidence="5 6" key="1">
    <citation type="submission" date="2019-11" db="EMBL/GenBank/DDBJ databases">
        <title>Whole genome sequence of Oryza granulata.</title>
        <authorList>
            <person name="Li W."/>
        </authorList>
    </citation>
    <scope>NUCLEOTIDE SEQUENCE [LARGE SCALE GENOMIC DNA]</scope>
    <source>
        <strain evidence="6">cv. Menghai</strain>
        <tissue evidence="5">Leaf</tissue>
    </source>
</reference>
<comment type="similarity">
    <text evidence="2">Belongs to the CENP-C/MIF2 family.</text>
</comment>